<dbReference type="InterPro" id="IPR040079">
    <property type="entry name" value="Glutathione_S-Trfase"/>
</dbReference>
<dbReference type="SUPFAM" id="SSF52833">
    <property type="entry name" value="Thioredoxin-like"/>
    <property type="match status" value="1"/>
</dbReference>
<name>A0A1I6FZY6_9RHOB</name>
<dbReference type="CDD" id="cd03057">
    <property type="entry name" value="GST_N_Beta"/>
    <property type="match status" value="1"/>
</dbReference>
<gene>
    <name evidence="3" type="ORF">SAMN04488005_0828</name>
</gene>
<dbReference type="SFLD" id="SFLDS00019">
    <property type="entry name" value="Glutathione_Transferase_(cytos"/>
    <property type="match status" value="1"/>
</dbReference>
<evidence type="ECO:0000313" key="4">
    <source>
        <dbReference type="Proteomes" id="UP000199478"/>
    </source>
</evidence>
<dbReference type="InterPro" id="IPR010987">
    <property type="entry name" value="Glutathione-S-Trfase_C-like"/>
</dbReference>
<dbReference type="Gene3D" id="3.40.30.10">
    <property type="entry name" value="Glutaredoxin"/>
    <property type="match status" value="1"/>
</dbReference>
<protein>
    <submittedName>
        <fullName evidence="3">Glutathione S-transferase</fullName>
    </submittedName>
</protein>
<dbReference type="SFLD" id="SFLDG00358">
    <property type="entry name" value="Main_(cytGST)"/>
    <property type="match status" value="1"/>
</dbReference>
<dbReference type="STRING" id="390270.SAMN04488005_0828"/>
<dbReference type="EMBL" id="FOYP01000001">
    <property type="protein sequence ID" value="SFR35523.1"/>
    <property type="molecule type" value="Genomic_DNA"/>
</dbReference>
<evidence type="ECO:0000313" key="3">
    <source>
        <dbReference type="EMBL" id="SFR35523.1"/>
    </source>
</evidence>
<proteinExistence type="predicted"/>
<dbReference type="Pfam" id="PF13409">
    <property type="entry name" value="GST_N_2"/>
    <property type="match status" value="1"/>
</dbReference>
<dbReference type="Gene3D" id="1.20.1050.10">
    <property type="match status" value="1"/>
</dbReference>
<accession>A0A1I6FZY6</accession>
<dbReference type="PROSITE" id="PS50405">
    <property type="entry name" value="GST_CTER"/>
    <property type="match status" value="1"/>
</dbReference>
<feature type="domain" description="GST C-terminal" evidence="2">
    <location>
        <begin position="87"/>
        <end position="223"/>
    </location>
</feature>
<feature type="domain" description="GST N-terminal" evidence="1">
    <location>
        <begin position="2"/>
        <end position="83"/>
    </location>
</feature>
<dbReference type="InterPro" id="IPR004045">
    <property type="entry name" value="Glutathione_S-Trfase_N"/>
</dbReference>
<dbReference type="InterPro" id="IPR036282">
    <property type="entry name" value="Glutathione-S-Trfase_C_sf"/>
</dbReference>
<keyword evidence="3" id="KW-0808">Transferase</keyword>
<dbReference type="PROSITE" id="PS50404">
    <property type="entry name" value="GST_NTER"/>
    <property type="match status" value="1"/>
</dbReference>
<dbReference type="OrthoDB" id="7583243at2"/>
<dbReference type="AlphaFoldDB" id="A0A1I6FZY6"/>
<dbReference type="InterPro" id="IPR036249">
    <property type="entry name" value="Thioredoxin-like_sf"/>
</dbReference>
<keyword evidence="4" id="KW-1185">Reference proteome</keyword>
<dbReference type="RefSeq" id="WP_090196784.1">
    <property type="nucleotide sequence ID" value="NZ_FOYP01000001.1"/>
</dbReference>
<dbReference type="GO" id="GO:0016740">
    <property type="term" value="F:transferase activity"/>
    <property type="evidence" value="ECO:0007669"/>
    <property type="project" value="UniProtKB-KW"/>
</dbReference>
<dbReference type="PANTHER" id="PTHR44051:SF8">
    <property type="entry name" value="GLUTATHIONE S-TRANSFERASE GSTA"/>
    <property type="match status" value="1"/>
</dbReference>
<sequence>MTFRFRLHYAPDNASLCVRIALLEMGLPFDSILVDRRKNAQKAPQFLAMNPNGLIPVLETPDGPMFETAAILLWLADRAELLIAPADSPQRAHDLQWLFWLSNTLHATLRMLFYPAQYADGAPEILHVRTRARLVAQLDMLEAATTAPWRDADAASIHGCYLAPMLRWCALYGGSTDWFDLARWPKLHAFAKRIETRPALIQAARAEGLGPLPVSAPSPCVPPEGSAL</sequence>
<organism evidence="3 4">
    <name type="scientific">Yoonia tamlensis</name>
    <dbReference type="NCBI Taxonomy" id="390270"/>
    <lineage>
        <taxon>Bacteria</taxon>
        <taxon>Pseudomonadati</taxon>
        <taxon>Pseudomonadota</taxon>
        <taxon>Alphaproteobacteria</taxon>
        <taxon>Rhodobacterales</taxon>
        <taxon>Paracoccaceae</taxon>
        <taxon>Yoonia</taxon>
    </lineage>
</organism>
<evidence type="ECO:0000259" key="1">
    <source>
        <dbReference type="PROSITE" id="PS50404"/>
    </source>
</evidence>
<reference evidence="4" key="1">
    <citation type="submission" date="2016-10" db="EMBL/GenBank/DDBJ databases">
        <authorList>
            <person name="Varghese N."/>
            <person name="Submissions S."/>
        </authorList>
    </citation>
    <scope>NUCLEOTIDE SEQUENCE [LARGE SCALE GENOMIC DNA]</scope>
    <source>
        <strain evidence="4">DSM 26879</strain>
    </source>
</reference>
<dbReference type="SUPFAM" id="SSF47616">
    <property type="entry name" value="GST C-terminal domain-like"/>
    <property type="match status" value="1"/>
</dbReference>
<evidence type="ECO:0000259" key="2">
    <source>
        <dbReference type="PROSITE" id="PS50405"/>
    </source>
</evidence>
<dbReference type="PANTHER" id="PTHR44051">
    <property type="entry name" value="GLUTATHIONE S-TRANSFERASE-RELATED"/>
    <property type="match status" value="1"/>
</dbReference>
<dbReference type="Proteomes" id="UP000199478">
    <property type="component" value="Unassembled WGS sequence"/>
</dbReference>